<accession>H7EIH3</accession>
<dbReference type="PANTHER" id="PTHR23291:SF50">
    <property type="entry name" value="PROTEIN LIFEGUARD 4"/>
    <property type="match status" value="1"/>
</dbReference>
<evidence type="ECO:0000256" key="5">
    <source>
        <dbReference type="ARBA" id="ARBA00023136"/>
    </source>
</evidence>
<feature type="transmembrane region" description="Helical" evidence="6">
    <location>
        <begin position="178"/>
        <end position="197"/>
    </location>
</feature>
<dbReference type="STRING" id="907348.TresaDRAFT_1904"/>
<feature type="transmembrane region" description="Helical" evidence="6">
    <location>
        <begin position="218"/>
        <end position="241"/>
    </location>
</feature>
<dbReference type="CDD" id="cd10432">
    <property type="entry name" value="BI-1-like_bacterial"/>
    <property type="match status" value="1"/>
</dbReference>
<dbReference type="PANTHER" id="PTHR23291">
    <property type="entry name" value="BAX INHIBITOR-RELATED"/>
    <property type="match status" value="1"/>
</dbReference>
<keyword evidence="5 6" id="KW-0472">Membrane</keyword>
<comment type="similarity">
    <text evidence="2 6">Belongs to the BI1 family.</text>
</comment>
<comment type="caution">
    <text evidence="7">The sequence shown here is derived from an EMBL/GenBank/DDBJ whole genome shotgun (WGS) entry which is preliminary data.</text>
</comment>
<organism evidence="7 8">
    <name type="scientific">Treponema saccharophilum DSM 2985</name>
    <dbReference type="NCBI Taxonomy" id="907348"/>
    <lineage>
        <taxon>Bacteria</taxon>
        <taxon>Pseudomonadati</taxon>
        <taxon>Spirochaetota</taxon>
        <taxon>Spirochaetia</taxon>
        <taxon>Spirochaetales</taxon>
        <taxon>Treponemataceae</taxon>
        <taxon>Treponema</taxon>
    </lineage>
</organism>
<name>H7EIH3_9SPIR</name>
<evidence type="ECO:0000256" key="4">
    <source>
        <dbReference type="ARBA" id="ARBA00022989"/>
    </source>
</evidence>
<feature type="transmembrane region" description="Helical" evidence="6">
    <location>
        <begin position="92"/>
        <end position="113"/>
    </location>
</feature>
<feature type="transmembrane region" description="Helical" evidence="6">
    <location>
        <begin position="119"/>
        <end position="138"/>
    </location>
</feature>
<comment type="subcellular location">
    <subcellularLocation>
        <location evidence="1">Membrane</location>
        <topology evidence="1">Multi-pass membrane protein</topology>
    </subcellularLocation>
</comment>
<feature type="transmembrane region" description="Helical" evidence="6">
    <location>
        <begin position="150"/>
        <end position="172"/>
    </location>
</feature>
<evidence type="ECO:0000256" key="1">
    <source>
        <dbReference type="ARBA" id="ARBA00004141"/>
    </source>
</evidence>
<evidence type="ECO:0008006" key="9">
    <source>
        <dbReference type="Google" id="ProtNLM"/>
    </source>
</evidence>
<dbReference type="Pfam" id="PF01027">
    <property type="entry name" value="Bax1-I"/>
    <property type="match status" value="1"/>
</dbReference>
<dbReference type="AlphaFoldDB" id="H7EIH3"/>
<sequence>MVGFNSGVQLSAQERSSFIGKTYGWMSLALFVSAFVSFFAANAVFGADGRLSRFGMVLFGNGMIGFWVLAIAEFVVVMWLSSMIRKISFGTAAIGFFVYAVLNGITLSTIFIVYRISSIASAFFGSAAMFAIMSWYGATTKKNLSSFGKYLIMALIGIIIANVVQFVIHLVTGNPMTFLNFIISVASVAVFTGLTAYDTQKLFRIAESANGSDDYQKISILAALELYLDFINLFLAVLRIFGKRR</sequence>
<dbReference type="PATRIC" id="fig|907348.3.peg.617"/>
<feature type="transmembrane region" description="Helical" evidence="6">
    <location>
        <begin position="57"/>
        <end position="80"/>
    </location>
</feature>
<dbReference type="RefSeq" id="WP_002702745.1">
    <property type="nucleotide sequence ID" value="NZ_AGRW01000036.1"/>
</dbReference>
<protein>
    <recommendedName>
        <fullName evidence="9">Integral membrane protein</fullName>
    </recommendedName>
</protein>
<dbReference type="EMBL" id="AGRW01000036">
    <property type="protein sequence ID" value="EIC02624.1"/>
    <property type="molecule type" value="Genomic_DNA"/>
</dbReference>
<reference evidence="7 8" key="1">
    <citation type="submission" date="2011-09" db="EMBL/GenBank/DDBJ databases">
        <title>The draft genome of Treponema saccharophilum DSM 2985.</title>
        <authorList>
            <consortium name="US DOE Joint Genome Institute (JGI-PGF)"/>
            <person name="Lucas S."/>
            <person name="Copeland A."/>
            <person name="Lapidus A."/>
            <person name="Glavina del Rio T."/>
            <person name="Dalin E."/>
            <person name="Tice H."/>
            <person name="Bruce D."/>
            <person name="Goodwin L."/>
            <person name="Pitluck S."/>
            <person name="Peters L."/>
            <person name="Kyrpides N."/>
            <person name="Mavromatis K."/>
            <person name="Ivanova N."/>
            <person name="Markowitz V."/>
            <person name="Cheng J.-F."/>
            <person name="Hugenholtz P."/>
            <person name="Woyke T."/>
            <person name="Wu D."/>
            <person name="Gronow S."/>
            <person name="Wellnitz S."/>
            <person name="Brambilla E."/>
            <person name="Klenk H.-P."/>
            <person name="Eisen J.A."/>
        </authorList>
    </citation>
    <scope>NUCLEOTIDE SEQUENCE [LARGE SCALE GENOMIC DNA]</scope>
    <source>
        <strain evidence="7 8">DSM 2985</strain>
    </source>
</reference>
<keyword evidence="4 6" id="KW-1133">Transmembrane helix</keyword>
<dbReference type="eggNOG" id="COG0670">
    <property type="taxonomic scope" value="Bacteria"/>
</dbReference>
<dbReference type="GO" id="GO:0005886">
    <property type="term" value="C:plasma membrane"/>
    <property type="evidence" value="ECO:0007669"/>
    <property type="project" value="TreeGrafter"/>
</dbReference>
<keyword evidence="3 6" id="KW-0812">Transmembrane</keyword>
<gene>
    <name evidence="7" type="ORF">TresaDRAFT_1904</name>
</gene>
<dbReference type="Proteomes" id="UP000003571">
    <property type="component" value="Unassembled WGS sequence"/>
</dbReference>
<evidence type="ECO:0000313" key="7">
    <source>
        <dbReference type="EMBL" id="EIC02624.1"/>
    </source>
</evidence>
<evidence type="ECO:0000256" key="2">
    <source>
        <dbReference type="ARBA" id="ARBA00010350"/>
    </source>
</evidence>
<dbReference type="OrthoDB" id="9793828at2"/>
<keyword evidence="8" id="KW-1185">Reference proteome</keyword>
<evidence type="ECO:0000256" key="3">
    <source>
        <dbReference type="ARBA" id="ARBA00022692"/>
    </source>
</evidence>
<evidence type="ECO:0000313" key="8">
    <source>
        <dbReference type="Proteomes" id="UP000003571"/>
    </source>
</evidence>
<dbReference type="InterPro" id="IPR006214">
    <property type="entry name" value="Bax_inhibitor_1-related"/>
</dbReference>
<evidence type="ECO:0000256" key="6">
    <source>
        <dbReference type="RuleBase" id="RU004379"/>
    </source>
</evidence>
<feature type="transmembrane region" description="Helical" evidence="6">
    <location>
        <begin position="23"/>
        <end position="45"/>
    </location>
</feature>
<proteinExistence type="inferred from homology"/>